<evidence type="ECO:0000259" key="10">
    <source>
        <dbReference type="Pfam" id="PF13515"/>
    </source>
</evidence>
<gene>
    <name evidence="11" type="ORF">RGF97_16895</name>
</gene>
<feature type="region of interest" description="Disordered" evidence="7">
    <location>
        <begin position="534"/>
        <end position="562"/>
    </location>
</feature>
<feature type="transmembrane region" description="Helical" evidence="8">
    <location>
        <begin position="408"/>
        <end position="429"/>
    </location>
</feature>
<feature type="transmembrane region" description="Helical" evidence="8">
    <location>
        <begin position="89"/>
        <end position="118"/>
    </location>
</feature>
<feature type="transmembrane region" description="Helical" evidence="8">
    <location>
        <begin position="436"/>
        <end position="456"/>
    </location>
</feature>
<keyword evidence="2" id="KW-1003">Cell membrane</keyword>
<evidence type="ECO:0000256" key="3">
    <source>
        <dbReference type="ARBA" id="ARBA00022692"/>
    </source>
</evidence>
<evidence type="ECO:0000313" key="12">
    <source>
        <dbReference type="Proteomes" id="UP001250858"/>
    </source>
</evidence>
<dbReference type="Pfam" id="PF12805">
    <property type="entry name" value="FUSC-like"/>
    <property type="match status" value="1"/>
</dbReference>
<evidence type="ECO:0000256" key="6">
    <source>
        <dbReference type="ARBA" id="ARBA00043993"/>
    </source>
</evidence>
<evidence type="ECO:0000259" key="9">
    <source>
        <dbReference type="Pfam" id="PF12805"/>
    </source>
</evidence>
<proteinExistence type="inferred from homology"/>
<feature type="compositionally biased region" description="Basic and acidic residues" evidence="7">
    <location>
        <begin position="543"/>
        <end position="555"/>
    </location>
</feature>
<dbReference type="Pfam" id="PF13515">
    <property type="entry name" value="FUSC_2"/>
    <property type="match status" value="1"/>
</dbReference>
<feature type="domain" description="Integral membrane bound transporter" evidence="10">
    <location>
        <begin position="376"/>
        <end position="496"/>
    </location>
</feature>
<keyword evidence="5 8" id="KW-0472">Membrane</keyword>
<comment type="subcellular location">
    <subcellularLocation>
        <location evidence="1">Cell membrane</location>
        <topology evidence="1">Multi-pass membrane protein</topology>
    </subcellularLocation>
</comment>
<keyword evidence="4 8" id="KW-1133">Transmembrane helix</keyword>
<feature type="transmembrane region" description="Helical" evidence="8">
    <location>
        <begin position="125"/>
        <end position="146"/>
    </location>
</feature>
<dbReference type="InterPro" id="IPR049453">
    <property type="entry name" value="Memb_transporter_dom"/>
</dbReference>
<dbReference type="PANTHER" id="PTHR30509">
    <property type="entry name" value="P-HYDROXYBENZOIC ACID EFFLUX PUMP SUBUNIT-RELATED"/>
    <property type="match status" value="1"/>
</dbReference>
<feature type="region of interest" description="Disordered" evidence="7">
    <location>
        <begin position="678"/>
        <end position="739"/>
    </location>
</feature>
<feature type="compositionally biased region" description="Low complexity" evidence="7">
    <location>
        <begin position="678"/>
        <end position="698"/>
    </location>
</feature>
<feature type="transmembrane region" description="Helical" evidence="8">
    <location>
        <begin position="152"/>
        <end position="174"/>
    </location>
</feature>
<evidence type="ECO:0000256" key="8">
    <source>
        <dbReference type="SAM" id="Phobius"/>
    </source>
</evidence>
<keyword evidence="3 8" id="KW-0812">Transmembrane</keyword>
<organism evidence="11 12">
    <name type="scientific">Streptomyces roseicoloratus</name>
    <dbReference type="NCBI Taxonomy" id="2508722"/>
    <lineage>
        <taxon>Bacteria</taxon>
        <taxon>Bacillati</taxon>
        <taxon>Actinomycetota</taxon>
        <taxon>Actinomycetes</taxon>
        <taxon>Kitasatosporales</taxon>
        <taxon>Streptomycetaceae</taxon>
        <taxon>Streptomyces</taxon>
    </lineage>
</organism>
<evidence type="ECO:0000256" key="1">
    <source>
        <dbReference type="ARBA" id="ARBA00004651"/>
    </source>
</evidence>
<keyword evidence="12" id="KW-1185">Reference proteome</keyword>
<dbReference type="RefSeq" id="WP_309548833.1">
    <property type="nucleotide sequence ID" value="NZ_CP133762.1"/>
</dbReference>
<reference evidence="11 12" key="1">
    <citation type="submission" date="2023-09" db="EMBL/GenBank/DDBJ databases">
        <title>Complete genome of Streptomyces roseicoloratus T14.</title>
        <authorList>
            <person name="Bashizi T."/>
            <person name="Kim M.-J."/>
            <person name="Lee G."/>
            <person name="Tagele S.B."/>
            <person name="Shin J.-H."/>
        </authorList>
    </citation>
    <scope>NUCLEOTIDE SEQUENCE [LARGE SCALE GENOMIC DNA]</scope>
    <source>
        <strain evidence="11 12">T14</strain>
    </source>
</reference>
<name>A0ABY9RVH9_9ACTN</name>
<dbReference type="InterPro" id="IPR032692">
    <property type="entry name" value="YccS_N"/>
</dbReference>
<protein>
    <submittedName>
        <fullName evidence="11">FUSC family protein</fullName>
    </submittedName>
</protein>
<evidence type="ECO:0000256" key="2">
    <source>
        <dbReference type="ARBA" id="ARBA00022475"/>
    </source>
</evidence>
<feature type="domain" description="Integral membrane protein YccS N-terminal" evidence="9">
    <location>
        <begin position="99"/>
        <end position="252"/>
    </location>
</feature>
<comment type="similarity">
    <text evidence="6">Belongs to the YccS/YhfK family.</text>
</comment>
<evidence type="ECO:0000256" key="7">
    <source>
        <dbReference type="SAM" id="MobiDB-lite"/>
    </source>
</evidence>
<sequence>MANPAPPPRTPRLAPPTWLTTGLRPQPAQVPWPAVARASIALAAPLAVGFATERPAYGALVSMGALSGVIGDTADAYRMRVFNIAVPQLFGALGVTLGALVFGQGWLAVAALTLIALVSGMISSIGAVASVSGLLLLLNAVVGAGLPMPDPWWKAPLLLGLGGVVVLTLTLLGWPLRGGQPERAAVAGTYRAIADLFEAAGTDAYDEKRQAVTASLNQSYDLVLGRRARQHGRAPTLVRLLAQLNVVIPMAEAAPAAHLAARRFHRPLPPEVPAAVRDLADAVETGRTGDPDLRLPEARRPSEKAVEASVRYAATVVHQAEHSPYQAFNAAKGADRLGRPAALRVRMRRAARGVLLSGASWRYGLRLALCIGLSQALVSLIAVPRSYWVALTVTFVMKPDFGSVFSRAVLRAFGTAAGLLVAAPILAALPRGWGDVPVMLVLAALIPAFSAKGYAFQTAAITPVILLLSDLLNHQGFHLVLPRLYDSLVGCAIALVAGDLLWPESWHTRVADRLADAVEDTAAYVNLAFGAPSRTGGGGGDAEPEHHGGNDDHGNAGDQGTRVRARRKLYRDMSSVRSEFQRALTEPPPAGDLAAAWWPLTIAVERIVDATTAARVRVDHGAPAPHPAEVALVERQLRELAEGLRSSEVLVEVRADLSGDEDGVLAPLRQEVRAARAIATPSPNAATTPSPSAVTTVPEGSGTTASSPPETGSSRSPGSAPDPTSGPVPDPPRDGGSAP</sequence>
<evidence type="ECO:0000256" key="5">
    <source>
        <dbReference type="ARBA" id="ARBA00023136"/>
    </source>
</evidence>
<dbReference type="PANTHER" id="PTHR30509:SF9">
    <property type="entry name" value="MULTIDRUG RESISTANCE PROTEIN MDTO"/>
    <property type="match status" value="1"/>
</dbReference>
<accession>A0ABY9RVH9</accession>
<dbReference type="EMBL" id="CP133762">
    <property type="protein sequence ID" value="WMX46180.1"/>
    <property type="molecule type" value="Genomic_DNA"/>
</dbReference>
<evidence type="ECO:0000313" key="11">
    <source>
        <dbReference type="EMBL" id="WMX46180.1"/>
    </source>
</evidence>
<dbReference type="Proteomes" id="UP001250858">
    <property type="component" value="Chromosome"/>
</dbReference>
<evidence type="ECO:0000256" key="4">
    <source>
        <dbReference type="ARBA" id="ARBA00022989"/>
    </source>
</evidence>
<feature type="transmembrane region" description="Helical" evidence="8">
    <location>
        <begin position="367"/>
        <end position="388"/>
    </location>
</feature>
<feature type="compositionally biased region" description="Polar residues" evidence="7">
    <location>
        <begin position="701"/>
        <end position="717"/>
    </location>
</feature>